<dbReference type="GO" id="GO:0016740">
    <property type="term" value="F:transferase activity"/>
    <property type="evidence" value="ECO:0007669"/>
    <property type="project" value="UniProtKB-KW"/>
</dbReference>
<keyword evidence="1" id="KW-0808">Transferase</keyword>
<dbReference type="PANTHER" id="PTHR48228:SF4">
    <property type="entry name" value="BLR3030 PROTEIN"/>
    <property type="match status" value="1"/>
</dbReference>
<dbReference type="RefSeq" id="WP_337321231.1">
    <property type="nucleotide sequence ID" value="NZ_JBBDGN010000013.1"/>
</dbReference>
<protein>
    <submittedName>
        <fullName evidence="1">CoA transferase</fullName>
    </submittedName>
</protein>
<dbReference type="InterPro" id="IPR050509">
    <property type="entry name" value="CoA-transferase_III"/>
</dbReference>
<reference evidence="1 2" key="1">
    <citation type="submission" date="2024-02" db="EMBL/GenBank/DDBJ databases">
        <authorList>
            <person name="Saticioglu I.B."/>
        </authorList>
    </citation>
    <scope>NUCLEOTIDE SEQUENCE [LARGE SCALE GENOMIC DNA]</scope>
    <source>
        <strain evidence="1 2">Mu-43</strain>
    </source>
</reference>
<evidence type="ECO:0000313" key="2">
    <source>
        <dbReference type="Proteomes" id="UP001366085"/>
    </source>
</evidence>
<keyword evidence="2" id="KW-1185">Reference proteome</keyword>
<dbReference type="Pfam" id="PF02515">
    <property type="entry name" value="CoA_transf_3"/>
    <property type="match status" value="1"/>
</dbReference>
<comment type="caution">
    <text evidence="1">The sequence shown here is derived from an EMBL/GenBank/DDBJ whole genome shotgun (WGS) entry which is preliminary data.</text>
</comment>
<organism evidence="1 2">
    <name type="scientific">Microbacterium istanbulense</name>
    <dbReference type="NCBI Taxonomy" id="3122049"/>
    <lineage>
        <taxon>Bacteria</taxon>
        <taxon>Bacillati</taxon>
        <taxon>Actinomycetota</taxon>
        <taxon>Actinomycetes</taxon>
        <taxon>Micrococcales</taxon>
        <taxon>Microbacteriaceae</taxon>
        <taxon>Microbacterium</taxon>
    </lineage>
</organism>
<dbReference type="EMBL" id="JBBDGN010000013">
    <property type="protein sequence ID" value="MEJ1092562.1"/>
    <property type="molecule type" value="Genomic_DNA"/>
</dbReference>
<dbReference type="Proteomes" id="UP001366085">
    <property type="component" value="Unassembled WGS sequence"/>
</dbReference>
<evidence type="ECO:0000313" key="1">
    <source>
        <dbReference type="EMBL" id="MEJ1092562.1"/>
    </source>
</evidence>
<gene>
    <name evidence="1" type="ORF">WDU93_12790</name>
</gene>
<dbReference type="InterPro" id="IPR023606">
    <property type="entry name" value="CoA-Trfase_III_dom_1_sf"/>
</dbReference>
<dbReference type="SUPFAM" id="SSF89796">
    <property type="entry name" value="CoA-transferase family III (CaiB/BaiF)"/>
    <property type="match status" value="2"/>
</dbReference>
<dbReference type="InterPro" id="IPR003673">
    <property type="entry name" value="CoA-Trfase_fam_III"/>
</dbReference>
<name>A0ABU8LQH0_9MICO</name>
<dbReference type="PANTHER" id="PTHR48228">
    <property type="entry name" value="SUCCINYL-COA--D-CITRAMALATE COA-TRANSFERASE"/>
    <property type="match status" value="1"/>
</dbReference>
<dbReference type="Gene3D" id="3.40.50.10540">
    <property type="entry name" value="Crotonobetainyl-coa:carnitine coa-transferase, domain 1"/>
    <property type="match status" value="1"/>
</dbReference>
<proteinExistence type="predicted"/>
<accession>A0ABU8LQH0</accession>
<sequence>MDDALDSSGSVVLLRRLAHELDLDGSALSAASAAQVSVPLPAFLPIDDLAWASVLVAGAALSGAEIRRPQPERVAAAYRSDRHLRIAGAAPDVWSPLSRFWPASGGWVRTHGNYAHHALALRAGLGLSTDASPAAVGAALGRLTPDLAASRISAAGGLCVPVRREHPEADEALRALPLVAVSPAGDAPRRQTAAAPSSPLRGIRVLDFTRVIAGPVATRTLALAGADVLRIDPPHRPEFIWQHLDTGHGKRSALLDVATHAARLESLLAAADVVVLGYRPDGLRRLGLSPDALSRRHPHLVVAQLTAWTGDESRRGFDSLVQADSGVSWIESVDGVTPGALPAQALDHSAGYLLAAGIATALRHRADIGGGWHVSTSLRRVAAELLGMPRHAPAGTLAEVAATQTFTVDGTELTTVLPAVTWPDAPDRFAAPRAWGSDQAEWLPRPD</sequence>